<keyword evidence="3" id="KW-1185">Reference proteome</keyword>
<accession>A0AA39X5X6</accession>
<dbReference type="AlphaFoldDB" id="A0AA39X5X6"/>
<feature type="region of interest" description="Disordered" evidence="1">
    <location>
        <begin position="1"/>
        <end position="43"/>
    </location>
</feature>
<gene>
    <name evidence="2" type="ORF">B0T14DRAFT_138535</name>
</gene>
<evidence type="ECO:0000256" key="1">
    <source>
        <dbReference type="SAM" id="MobiDB-lite"/>
    </source>
</evidence>
<dbReference type="Proteomes" id="UP001175000">
    <property type="component" value="Unassembled WGS sequence"/>
</dbReference>
<feature type="compositionally biased region" description="Polar residues" evidence="1">
    <location>
        <begin position="1"/>
        <end position="11"/>
    </location>
</feature>
<evidence type="ECO:0000313" key="2">
    <source>
        <dbReference type="EMBL" id="KAK0627537.1"/>
    </source>
</evidence>
<dbReference type="EMBL" id="JAULSU010000002">
    <property type="protein sequence ID" value="KAK0627537.1"/>
    <property type="molecule type" value="Genomic_DNA"/>
</dbReference>
<comment type="caution">
    <text evidence="2">The sequence shown here is derived from an EMBL/GenBank/DDBJ whole genome shotgun (WGS) entry which is preliminary data.</text>
</comment>
<evidence type="ECO:0000313" key="3">
    <source>
        <dbReference type="Proteomes" id="UP001175000"/>
    </source>
</evidence>
<sequence length="303" mass="33042">MAATAPTQFARDSSRVGAAGGFSELTRSRTISSPRKVPYPSPMDMTGTGKVAPPKLQCGPACQCPRWVPRSGPIARALAPLFPQTAGRWSSSTEGSQQHRHRLVMAAISTTILAIDVLKHQSWCAVKKPRRIARHTSIGLRNLWAALGTGYFPLPPRRTKASTKLGCCEALCTRLGKYTKANRDSRVCDFTTAVCGGGTHSSCLRFCLIRPISLHLHLVGVTILPSTPYLSSVRCRLSCSLLKGMALRGIYRDSDRSAELGNLESVEEQVRRIMISGISSRPIVRPSYVEPWRVQSVPAFQAS</sequence>
<reference evidence="2" key="1">
    <citation type="submission" date="2023-06" db="EMBL/GenBank/DDBJ databases">
        <title>Genome-scale phylogeny and comparative genomics of the fungal order Sordariales.</title>
        <authorList>
            <consortium name="Lawrence Berkeley National Laboratory"/>
            <person name="Hensen N."/>
            <person name="Bonometti L."/>
            <person name="Westerberg I."/>
            <person name="Brannstrom I.O."/>
            <person name="Guillou S."/>
            <person name="Cros-Aarteil S."/>
            <person name="Calhoun S."/>
            <person name="Haridas S."/>
            <person name="Kuo A."/>
            <person name="Mondo S."/>
            <person name="Pangilinan J."/>
            <person name="Riley R."/>
            <person name="Labutti K."/>
            <person name="Andreopoulos B."/>
            <person name="Lipzen A."/>
            <person name="Chen C."/>
            <person name="Yanf M."/>
            <person name="Daum C."/>
            <person name="Ng V."/>
            <person name="Clum A."/>
            <person name="Steindorff A."/>
            <person name="Ohm R."/>
            <person name="Martin F."/>
            <person name="Silar P."/>
            <person name="Natvig D."/>
            <person name="Lalanne C."/>
            <person name="Gautier V."/>
            <person name="Ament-Velasquez S.L."/>
            <person name="Kruys A."/>
            <person name="Hutchinson M.I."/>
            <person name="Powell A.J."/>
            <person name="Barry K."/>
            <person name="Miller A.N."/>
            <person name="Grigoriev I.V."/>
            <person name="Debuchy R."/>
            <person name="Gladieux P."/>
            <person name="Thoren M.H."/>
            <person name="Johannesson H."/>
        </authorList>
    </citation>
    <scope>NUCLEOTIDE SEQUENCE</scope>
    <source>
        <strain evidence="2">CBS 606.72</strain>
    </source>
</reference>
<organism evidence="2 3">
    <name type="scientific">Immersiella caudata</name>
    <dbReference type="NCBI Taxonomy" id="314043"/>
    <lineage>
        <taxon>Eukaryota</taxon>
        <taxon>Fungi</taxon>
        <taxon>Dikarya</taxon>
        <taxon>Ascomycota</taxon>
        <taxon>Pezizomycotina</taxon>
        <taxon>Sordariomycetes</taxon>
        <taxon>Sordariomycetidae</taxon>
        <taxon>Sordariales</taxon>
        <taxon>Lasiosphaeriaceae</taxon>
        <taxon>Immersiella</taxon>
    </lineage>
</organism>
<proteinExistence type="predicted"/>
<name>A0AA39X5X6_9PEZI</name>
<protein>
    <submittedName>
        <fullName evidence="2">Uncharacterized protein</fullName>
    </submittedName>
</protein>